<protein>
    <submittedName>
        <fullName evidence="2">Sugar phosphate isomerase/epimerase</fullName>
    </submittedName>
</protein>
<dbReference type="EMBL" id="JAIXNE010000010">
    <property type="protein sequence ID" value="MCA6079162.1"/>
    <property type="molecule type" value="Genomic_DNA"/>
</dbReference>
<dbReference type="Pfam" id="PF01261">
    <property type="entry name" value="AP_endonuc_2"/>
    <property type="match status" value="1"/>
</dbReference>
<evidence type="ECO:0000313" key="3">
    <source>
        <dbReference type="Proteomes" id="UP001139409"/>
    </source>
</evidence>
<dbReference type="InterPro" id="IPR013022">
    <property type="entry name" value="Xyl_isomerase-like_TIM-brl"/>
</dbReference>
<evidence type="ECO:0000313" key="2">
    <source>
        <dbReference type="EMBL" id="MCA6079162.1"/>
    </source>
</evidence>
<dbReference type="GO" id="GO:0016853">
    <property type="term" value="F:isomerase activity"/>
    <property type="evidence" value="ECO:0007669"/>
    <property type="project" value="UniProtKB-KW"/>
</dbReference>
<dbReference type="PANTHER" id="PTHR12110">
    <property type="entry name" value="HYDROXYPYRUVATE ISOMERASE"/>
    <property type="match status" value="1"/>
</dbReference>
<dbReference type="Gene3D" id="3.20.20.150">
    <property type="entry name" value="Divalent-metal-dependent TIM barrel enzymes"/>
    <property type="match status" value="1"/>
</dbReference>
<feature type="domain" description="Xylose isomerase-like TIM barrel" evidence="1">
    <location>
        <begin position="56"/>
        <end position="261"/>
    </location>
</feature>
<organism evidence="2 3">
    <name type="scientific">Fulvivirga sedimenti</name>
    <dbReference type="NCBI Taxonomy" id="2879465"/>
    <lineage>
        <taxon>Bacteria</taxon>
        <taxon>Pseudomonadati</taxon>
        <taxon>Bacteroidota</taxon>
        <taxon>Cytophagia</taxon>
        <taxon>Cytophagales</taxon>
        <taxon>Fulvivirgaceae</taxon>
        <taxon>Fulvivirga</taxon>
    </lineage>
</organism>
<evidence type="ECO:0000259" key="1">
    <source>
        <dbReference type="Pfam" id="PF01261"/>
    </source>
</evidence>
<dbReference type="Proteomes" id="UP001139409">
    <property type="component" value="Unassembled WGS sequence"/>
</dbReference>
<accession>A0A9X1HYW9</accession>
<keyword evidence="3" id="KW-1185">Reference proteome</keyword>
<dbReference type="AlphaFoldDB" id="A0A9X1HYW9"/>
<name>A0A9X1HYW9_9BACT</name>
<dbReference type="SUPFAM" id="SSF51658">
    <property type="entry name" value="Xylose isomerase-like"/>
    <property type="match status" value="1"/>
</dbReference>
<dbReference type="InterPro" id="IPR050312">
    <property type="entry name" value="IolE/XylAMocC-like"/>
</dbReference>
<dbReference type="PANTHER" id="PTHR12110:SF41">
    <property type="entry name" value="INOSOSE DEHYDRATASE"/>
    <property type="match status" value="1"/>
</dbReference>
<gene>
    <name evidence="2" type="ORF">LDX50_30095</name>
</gene>
<comment type="caution">
    <text evidence="2">The sequence shown here is derived from an EMBL/GenBank/DDBJ whole genome shotgun (WGS) entry which is preliminary data.</text>
</comment>
<keyword evidence="2" id="KW-0413">Isomerase</keyword>
<dbReference type="InterPro" id="IPR036237">
    <property type="entry name" value="Xyl_isomerase-like_sf"/>
</dbReference>
<dbReference type="RefSeq" id="WP_225700023.1">
    <property type="nucleotide sequence ID" value="NZ_JAIXNE010000010.1"/>
</dbReference>
<sequence>MKTTQRRTFMKQTAALGAGMLMFPKDVMMMKSRTGIQLYTVRSMMEKDPGMTLSMLAQIGYREVECAGYGDGKFYGMSPSAFKELLKKNKLSMPSGHYQTGITMPDQKGTLTNGWLQAVKDAAAVGQKYMVLAYLHEGERKTLEQYNSLVKLIADCARICKDYGVQFAYHNHDFEFMSVEGVVPYDLLLSETDANLVKMELDLFWTVKAGYKPVELFEKNPGRFPLWHVKDINDAGNFTEVGTGNIDFKSIFKASKVAGLDHFFVEQDQISGDVKESIVTSYSNVQQFI</sequence>
<proteinExistence type="predicted"/>
<reference evidence="2" key="1">
    <citation type="submission" date="2021-09" db="EMBL/GenBank/DDBJ databases">
        <title>Fulvivirga sp. isolated from coastal sediment.</title>
        <authorList>
            <person name="Yu H."/>
        </authorList>
    </citation>
    <scope>NUCLEOTIDE SEQUENCE</scope>
    <source>
        <strain evidence="2">1062</strain>
    </source>
</reference>